<dbReference type="InParanoid" id="B0W1M7"/>
<protein>
    <submittedName>
        <fullName evidence="1 2">Uncharacterized protein</fullName>
    </submittedName>
</protein>
<organism>
    <name type="scientific">Culex quinquefasciatus</name>
    <name type="common">Southern house mosquito</name>
    <name type="synonym">Culex pungens</name>
    <dbReference type="NCBI Taxonomy" id="7176"/>
    <lineage>
        <taxon>Eukaryota</taxon>
        <taxon>Metazoa</taxon>
        <taxon>Ecdysozoa</taxon>
        <taxon>Arthropoda</taxon>
        <taxon>Hexapoda</taxon>
        <taxon>Insecta</taxon>
        <taxon>Pterygota</taxon>
        <taxon>Neoptera</taxon>
        <taxon>Endopterygota</taxon>
        <taxon>Diptera</taxon>
        <taxon>Nematocera</taxon>
        <taxon>Culicoidea</taxon>
        <taxon>Culicidae</taxon>
        <taxon>Culicinae</taxon>
        <taxon>Culicini</taxon>
        <taxon>Culex</taxon>
        <taxon>Culex</taxon>
    </lineage>
</organism>
<dbReference type="HOGENOM" id="CLU_1455792_0_0_1"/>
<name>B0W1M7_CULQU</name>
<dbReference type="EMBL" id="DS231823">
    <property type="protein sequence ID" value="EDS26578.1"/>
    <property type="molecule type" value="Genomic_DNA"/>
</dbReference>
<sequence length="186" mass="21251">MKRAKNRCHHIRQITGRMCAGRHHPRQVEPNHVDSIPARWWPPRPFYGWRLEYLVAVVVEKALLIRTISGRLKKTERETKAKKNKGWPSTPPAAQPAMPGNFPYKCHFSGFSTTRPNKSPPQIVCISAQHTASTNRRRWPFTAPADIIIIISAIEIYTNLAKPAVKSHQTTKAQPSRVEFEQLCKT</sequence>
<gene>
    <name evidence="2" type="primary">6031930</name>
    <name evidence="1" type="ORF">CpipJ_CPIJ000941</name>
</gene>
<dbReference type="Proteomes" id="UP000002320">
    <property type="component" value="Unassembled WGS sequence"/>
</dbReference>
<reference evidence="1" key="1">
    <citation type="submission" date="2007-03" db="EMBL/GenBank/DDBJ databases">
        <title>Annotation of Culex pipiens quinquefasciatus.</title>
        <authorList>
            <consortium name="The Broad Institute Genome Sequencing Platform"/>
            <person name="Atkinson P.W."/>
            <person name="Hemingway J."/>
            <person name="Christensen B.M."/>
            <person name="Higgs S."/>
            <person name="Kodira C."/>
            <person name="Hannick L."/>
            <person name="Megy K."/>
            <person name="O'Leary S."/>
            <person name="Pearson M."/>
            <person name="Haas B.J."/>
            <person name="Mauceli E."/>
            <person name="Wortman J.R."/>
            <person name="Lee N.H."/>
            <person name="Guigo R."/>
            <person name="Stanke M."/>
            <person name="Alvarado L."/>
            <person name="Amedeo P."/>
            <person name="Antoine C.H."/>
            <person name="Arensburger P."/>
            <person name="Bidwell S.L."/>
            <person name="Crawford M."/>
            <person name="Camaro F."/>
            <person name="Devon K."/>
            <person name="Engels R."/>
            <person name="Hammond M."/>
            <person name="Howarth C."/>
            <person name="Koehrsen M."/>
            <person name="Lawson D."/>
            <person name="Montgomery P."/>
            <person name="Nene V."/>
            <person name="Nusbaum C."/>
            <person name="Puiu D."/>
            <person name="Romero-Severson J."/>
            <person name="Severson D.W."/>
            <person name="Shumway M."/>
            <person name="Sisk P."/>
            <person name="Stolte C."/>
            <person name="Zeng Q."/>
            <person name="Eisenstadt E."/>
            <person name="Fraser-Liggett C."/>
            <person name="Strausberg R."/>
            <person name="Galagan J."/>
            <person name="Birren B."/>
            <person name="Collins F.H."/>
        </authorList>
    </citation>
    <scope>NUCLEOTIDE SEQUENCE [LARGE SCALE GENOMIC DNA]</scope>
    <source>
        <strain evidence="1">JHB</strain>
    </source>
</reference>
<proteinExistence type="predicted"/>
<dbReference type="KEGG" id="cqu:CpipJ_CPIJ000941"/>
<dbReference type="EnsemblMetazoa" id="CPIJ000941-RA">
    <property type="protein sequence ID" value="CPIJ000941-PA"/>
    <property type="gene ID" value="CPIJ000941"/>
</dbReference>
<dbReference type="AlphaFoldDB" id="B0W1M7"/>
<reference evidence="2" key="2">
    <citation type="submission" date="2021-02" db="UniProtKB">
        <authorList>
            <consortium name="EnsemblMetazoa"/>
        </authorList>
    </citation>
    <scope>IDENTIFICATION</scope>
    <source>
        <strain evidence="2">JHB</strain>
    </source>
</reference>
<keyword evidence="3" id="KW-1185">Reference proteome</keyword>
<accession>B0W1M7</accession>
<evidence type="ECO:0000313" key="1">
    <source>
        <dbReference type="EMBL" id="EDS26578.1"/>
    </source>
</evidence>
<dbReference type="VEuPathDB" id="VectorBase:CPIJ000941"/>
<evidence type="ECO:0000313" key="2">
    <source>
        <dbReference type="EnsemblMetazoa" id="CPIJ000941-PA"/>
    </source>
</evidence>
<evidence type="ECO:0000313" key="3">
    <source>
        <dbReference type="Proteomes" id="UP000002320"/>
    </source>
</evidence>